<sequence length="200" mass="19744">MKKLFCIALALCLVFALAACGEAESETSPTPNYDGVTPSDLLGPTPEPTPTPEPQPVQLLSVNGVNLVSNGQLTNIGFKGFSYADGVLTVTDVTLQSSDSSKPIIAWDGGDLEIVISGTVTLESSGGIPAISGGSNALTLSGDGTLTVNAADAAAFDVTGALTVGCVLNATGAPACSGSTVTAAEGHSVTANDGTTLSVA</sequence>
<evidence type="ECO:0000313" key="3">
    <source>
        <dbReference type="EMBL" id="HIS66963.1"/>
    </source>
</evidence>
<evidence type="ECO:0000256" key="2">
    <source>
        <dbReference type="SAM" id="SignalP"/>
    </source>
</evidence>
<name>A0A9D1FDL1_9FIRM</name>
<feature type="region of interest" description="Disordered" evidence="1">
    <location>
        <begin position="24"/>
        <end position="55"/>
    </location>
</feature>
<accession>A0A9D1FDL1</accession>
<organism evidence="3 4">
    <name type="scientific">Candidatus Scatomorpha merdipullorum</name>
    <dbReference type="NCBI Taxonomy" id="2840927"/>
    <lineage>
        <taxon>Bacteria</taxon>
        <taxon>Bacillati</taxon>
        <taxon>Bacillota</taxon>
        <taxon>Clostridia</taxon>
        <taxon>Eubacteriales</taxon>
        <taxon>Candidatus Scatomorpha</taxon>
    </lineage>
</organism>
<dbReference type="EMBL" id="DVJK01000148">
    <property type="protein sequence ID" value="HIS66963.1"/>
    <property type="molecule type" value="Genomic_DNA"/>
</dbReference>
<reference evidence="3" key="1">
    <citation type="submission" date="2020-10" db="EMBL/GenBank/DDBJ databases">
        <authorList>
            <person name="Gilroy R."/>
        </authorList>
    </citation>
    <scope>NUCLEOTIDE SEQUENCE</scope>
    <source>
        <strain evidence="3">ChiHjej10B9-9673</strain>
    </source>
</reference>
<dbReference type="Proteomes" id="UP000824001">
    <property type="component" value="Unassembled WGS sequence"/>
</dbReference>
<proteinExistence type="predicted"/>
<evidence type="ECO:0000313" key="4">
    <source>
        <dbReference type="Proteomes" id="UP000824001"/>
    </source>
</evidence>
<keyword evidence="2" id="KW-0732">Signal</keyword>
<protein>
    <recommendedName>
        <fullName evidence="5">Carbohydrate-binding domain-containing protein</fullName>
    </recommendedName>
</protein>
<feature type="compositionally biased region" description="Pro residues" evidence="1">
    <location>
        <begin position="45"/>
        <end position="55"/>
    </location>
</feature>
<feature type="chain" id="PRO_5039609079" description="Carbohydrate-binding domain-containing protein" evidence="2">
    <location>
        <begin position="19"/>
        <end position="200"/>
    </location>
</feature>
<evidence type="ECO:0008006" key="5">
    <source>
        <dbReference type="Google" id="ProtNLM"/>
    </source>
</evidence>
<feature type="signal peptide" evidence="2">
    <location>
        <begin position="1"/>
        <end position="18"/>
    </location>
</feature>
<reference evidence="3" key="2">
    <citation type="journal article" date="2021" name="PeerJ">
        <title>Extensive microbial diversity within the chicken gut microbiome revealed by metagenomics and culture.</title>
        <authorList>
            <person name="Gilroy R."/>
            <person name="Ravi A."/>
            <person name="Getino M."/>
            <person name="Pursley I."/>
            <person name="Horton D.L."/>
            <person name="Alikhan N.F."/>
            <person name="Baker D."/>
            <person name="Gharbi K."/>
            <person name="Hall N."/>
            <person name="Watson M."/>
            <person name="Adriaenssens E.M."/>
            <person name="Foster-Nyarko E."/>
            <person name="Jarju S."/>
            <person name="Secka A."/>
            <person name="Antonio M."/>
            <person name="Oren A."/>
            <person name="Chaudhuri R.R."/>
            <person name="La Ragione R."/>
            <person name="Hildebrand F."/>
            <person name="Pallen M.J."/>
        </authorList>
    </citation>
    <scope>NUCLEOTIDE SEQUENCE</scope>
    <source>
        <strain evidence="3">ChiHjej10B9-9673</strain>
    </source>
</reference>
<dbReference type="PROSITE" id="PS51257">
    <property type="entry name" value="PROKAR_LIPOPROTEIN"/>
    <property type="match status" value="1"/>
</dbReference>
<gene>
    <name evidence="3" type="ORF">IAC18_05305</name>
</gene>
<dbReference type="AlphaFoldDB" id="A0A9D1FDL1"/>
<evidence type="ECO:0000256" key="1">
    <source>
        <dbReference type="SAM" id="MobiDB-lite"/>
    </source>
</evidence>
<comment type="caution">
    <text evidence="3">The sequence shown here is derived from an EMBL/GenBank/DDBJ whole genome shotgun (WGS) entry which is preliminary data.</text>
</comment>